<feature type="domain" description="AMP-dependent synthetase/ligase" evidence="4">
    <location>
        <begin position="55"/>
        <end position="426"/>
    </location>
</feature>
<evidence type="ECO:0000313" key="6">
    <source>
        <dbReference type="EMBL" id="OWU77759.1"/>
    </source>
</evidence>
<dbReference type="AlphaFoldDB" id="A0A225NSG6"/>
<keyword evidence="2 6" id="KW-0436">Ligase</keyword>
<evidence type="ECO:0000256" key="1">
    <source>
        <dbReference type="ARBA" id="ARBA00006432"/>
    </source>
</evidence>
<protein>
    <submittedName>
        <fullName evidence="6">Long-chain fatty acid--CoA ligase</fullName>
    </submittedName>
</protein>
<keyword evidence="3" id="KW-1133">Transmembrane helix</keyword>
<keyword evidence="3" id="KW-0812">Transmembrane</keyword>
<dbReference type="PROSITE" id="PS00455">
    <property type="entry name" value="AMP_BINDING"/>
    <property type="match status" value="1"/>
</dbReference>
<evidence type="ECO:0000259" key="4">
    <source>
        <dbReference type="Pfam" id="PF00501"/>
    </source>
</evidence>
<dbReference type="EMBL" id="AQQR01000001">
    <property type="protein sequence ID" value="OWU77759.1"/>
    <property type="molecule type" value="Genomic_DNA"/>
</dbReference>
<keyword evidence="3" id="KW-0472">Membrane</keyword>
<comment type="similarity">
    <text evidence="1">Belongs to the ATP-dependent AMP-binding enzyme family.</text>
</comment>
<evidence type="ECO:0000256" key="2">
    <source>
        <dbReference type="ARBA" id="ARBA00022598"/>
    </source>
</evidence>
<name>A0A225NSG6_9RHOB</name>
<dbReference type="PANTHER" id="PTHR43201">
    <property type="entry name" value="ACYL-COA SYNTHETASE"/>
    <property type="match status" value="1"/>
</dbReference>
<dbReference type="Gene3D" id="2.30.38.10">
    <property type="entry name" value="Luciferase, Domain 3"/>
    <property type="match status" value="1"/>
</dbReference>
<evidence type="ECO:0000313" key="7">
    <source>
        <dbReference type="Proteomes" id="UP000215377"/>
    </source>
</evidence>
<dbReference type="InterPro" id="IPR020845">
    <property type="entry name" value="AMP-binding_CS"/>
</dbReference>
<dbReference type="InterPro" id="IPR000873">
    <property type="entry name" value="AMP-dep_synth/lig_dom"/>
</dbReference>
<evidence type="ECO:0000259" key="5">
    <source>
        <dbReference type="Pfam" id="PF13193"/>
    </source>
</evidence>
<dbReference type="Pfam" id="PF13193">
    <property type="entry name" value="AMP-binding_C"/>
    <property type="match status" value="1"/>
</dbReference>
<sequence>MSYDDAVDHVLRTDPTWAYDTAEIRGVTYRVFRNAPAHVPALLRQSRGKHDGGAADFLVYGDERLSYDATLAQVDALADALRTRMGLGPGDRIAIAMRNYPEYLVTMLAAASIGAVTVFLNAWWTEEEMDYALLDSGARVVVADGPRLARISGLIAPLGLRVIGVRDGEAGCQAGRALSPYSTLIAAGDPARARDADIDPDDDFAIMYSSGTTGHPKGVVLTHRGVITAVWSWAMQTVVLPLVTPPAPDAPPPLRPAMLITTPLFHVTALFPQFMLTIPMGAKTVLMHKWDAQEALRLIETEEITRFLGVPTQSADLLAAARETGATLPSLRYMGSGGAKRPAAHVPGLAQTFHNAGVATGWGMTETTALGIGMVGAAYEARPDAAGRLYPPVQELRIVDDAGRPLPNGELGEIIVKSAAVMRGYLNQPEATAETLRDGWLYTGDLGILDDEGFVTILDRKKNIIIRGGENIACLDVEGALAAHPDVIEACAFSIPDDRLGEIVGAALQLRPGASLSQQDLAAFLDGRIAHFKIPERIWCQEAPLPRGATDKTDRRAVRAACLGG</sequence>
<dbReference type="InterPro" id="IPR025110">
    <property type="entry name" value="AMP-bd_C"/>
</dbReference>
<dbReference type="GO" id="GO:0031956">
    <property type="term" value="F:medium-chain fatty acid-CoA ligase activity"/>
    <property type="evidence" value="ECO:0007669"/>
    <property type="project" value="TreeGrafter"/>
</dbReference>
<dbReference type="GO" id="GO:0006631">
    <property type="term" value="P:fatty acid metabolic process"/>
    <property type="evidence" value="ECO:0007669"/>
    <property type="project" value="TreeGrafter"/>
</dbReference>
<comment type="caution">
    <text evidence="6">The sequence shown here is derived from an EMBL/GenBank/DDBJ whole genome shotgun (WGS) entry which is preliminary data.</text>
</comment>
<evidence type="ECO:0000256" key="3">
    <source>
        <dbReference type="SAM" id="Phobius"/>
    </source>
</evidence>
<feature type="domain" description="AMP-binding enzyme C-terminal" evidence="5">
    <location>
        <begin position="477"/>
        <end position="550"/>
    </location>
</feature>
<dbReference type="Gene3D" id="3.40.50.980">
    <property type="match status" value="2"/>
</dbReference>
<dbReference type="Gene3D" id="3.30.300.30">
    <property type="match status" value="1"/>
</dbReference>
<organism evidence="6 7">
    <name type="scientific">Marinibacterium profundimaris</name>
    <dbReference type="NCBI Taxonomy" id="1679460"/>
    <lineage>
        <taxon>Bacteria</taxon>
        <taxon>Pseudomonadati</taxon>
        <taxon>Pseudomonadota</taxon>
        <taxon>Alphaproteobacteria</taxon>
        <taxon>Rhodobacterales</taxon>
        <taxon>Paracoccaceae</taxon>
        <taxon>Marinibacterium</taxon>
    </lineage>
</organism>
<proteinExistence type="inferred from homology"/>
<dbReference type="Pfam" id="PF00501">
    <property type="entry name" value="AMP-binding"/>
    <property type="match status" value="1"/>
</dbReference>
<reference evidence="6 7" key="1">
    <citation type="submission" date="2013-04" db="EMBL/GenBank/DDBJ databases">
        <title>Oceanicola sp. 22II1-22F33 Genome Sequencing.</title>
        <authorList>
            <person name="Lai Q."/>
            <person name="Li G."/>
            <person name="Shao Z."/>
        </authorList>
    </citation>
    <scope>NUCLEOTIDE SEQUENCE [LARGE SCALE GENOMIC DNA]</scope>
    <source>
        <strain evidence="6 7">22II1-22F33</strain>
    </source>
</reference>
<dbReference type="InterPro" id="IPR045851">
    <property type="entry name" value="AMP-bd_C_sf"/>
</dbReference>
<dbReference type="Proteomes" id="UP000215377">
    <property type="component" value="Unassembled WGS sequence"/>
</dbReference>
<dbReference type="RefSeq" id="WP_088648717.1">
    <property type="nucleotide sequence ID" value="NZ_AQQR01000001.1"/>
</dbReference>
<dbReference type="OrthoDB" id="6187882at2"/>
<feature type="transmembrane region" description="Helical" evidence="3">
    <location>
        <begin position="103"/>
        <end position="124"/>
    </location>
</feature>
<dbReference type="PANTHER" id="PTHR43201:SF5">
    <property type="entry name" value="MEDIUM-CHAIN ACYL-COA LIGASE ACSF2, MITOCHONDRIAL"/>
    <property type="match status" value="1"/>
</dbReference>
<keyword evidence="7" id="KW-1185">Reference proteome</keyword>
<dbReference type="SUPFAM" id="SSF56801">
    <property type="entry name" value="Acetyl-CoA synthetase-like"/>
    <property type="match status" value="1"/>
</dbReference>
<accession>A0A225NSG6</accession>
<gene>
    <name evidence="6" type="ORF">ATO3_03610</name>
</gene>